<evidence type="ECO:0008006" key="3">
    <source>
        <dbReference type="Google" id="ProtNLM"/>
    </source>
</evidence>
<dbReference type="AlphaFoldDB" id="A0A9D1P8N6"/>
<comment type="caution">
    <text evidence="1">The sequence shown here is derived from an EMBL/GenBank/DDBJ whole genome shotgun (WGS) entry which is preliminary data.</text>
</comment>
<proteinExistence type="predicted"/>
<protein>
    <recommendedName>
        <fullName evidence="3">Lipoprotein</fullName>
    </recommendedName>
</protein>
<accession>A0A9D1P8N6</accession>
<evidence type="ECO:0000313" key="2">
    <source>
        <dbReference type="Proteomes" id="UP000886884"/>
    </source>
</evidence>
<gene>
    <name evidence="1" type="ORF">IAA64_11515</name>
</gene>
<name>A0A9D1P8N6_9FIRM</name>
<reference evidence="1" key="2">
    <citation type="journal article" date="2021" name="PeerJ">
        <title>Extensive microbial diversity within the chicken gut microbiome revealed by metagenomics and culture.</title>
        <authorList>
            <person name="Gilroy R."/>
            <person name="Ravi A."/>
            <person name="Getino M."/>
            <person name="Pursley I."/>
            <person name="Horton D.L."/>
            <person name="Alikhan N.F."/>
            <person name="Baker D."/>
            <person name="Gharbi K."/>
            <person name="Hall N."/>
            <person name="Watson M."/>
            <person name="Adriaenssens E.M."/>
            <person name="Foster-Nyarko E."/>
            <person name="Jarju S."/>
            <person name="Secka A."/>
            <person name="Antonio M."/>
            <person name="Oren A."/>
            <person name="Chaudhuri R.R."/>
            <person name="La Ragione R."/>
            <person name="Hildebrand F."/>
            <person name="Pallen M.J."/>
        </authorList>
    </citation>
    <scope>NUCLEOTIDE SEQUENCE</scope>
    <source>
        <strain evidence="1">CHK183-6373</strain>
    </source>
</reference>
<evidence type="ECO:0000313" key="1">
    <source>
        <dbReference type="EMBL" id="HIV28593.1"/>
    </source>
</evidence>
<sequence length="200" mass="21866">MKKKRVLAALVLVGLLLLLTGCTSMLGGETQPQATMPPMTAEMFTDLSSVTEWYNAVTFEDTLESLTARFGEPEEVQDDNGSYWNFLDENNHGVAVVFFDDGTLRSKMVYFEDIRQFADLSGASHIENVSLLDSGMEYEVVTAAFGAEGIEIMQLATDSGNGAGQYLMIWVSEDGGIVQALFNVTDNKLEQVSYSLASEA</sequence>
<dbReference type="Proteomes" id="UP000886884">
    <property type="component" value="Unassembled WGS sequence"/>
</dbReference>
<organism evidence="1 2">
    <name type="scientific">Candidatus Ornithocaccomicrobium faecavium</name>
    <dbReference type="NCBI Taxonomy" id="2840890"/>
    <lineage>
        <taxon>Bacteria</taxon>
        <taxon>Bacillati</taxon>
        <taxon>Bacillota</taxon>
        <taxon>Clostridia</taxon>
        <taxon>Candidatus Ornithocaccomicrobium</taxon>
    </lineage>
</organism>
<dbReference type="EMBL" id="DVOT01000210">
    <property type="protein sequence ID" value="HIV28593.1"/>
    <property type="molecule type" value="Genomic_DNA"/>
</dbReference>
<dbReference type="PROSITE" id="PS51257">
    <property type="entry name" value="PROKAR_LIPOPROTEIN"/>
    <property type="match status" value="1"/>
</dbReference>
<reference evidence="1" key="1">
    <citation type="submission" date="2020-10" db="EMBL/GenBank/DDBJ databases">
        <authorList>
            <person name="Gilroy R."/>
        </authorList>
    </citation>
    <scope>NUCLEOTIDE SEQUENCE</scope>
    <source>
        <strain evidence="1">CHK183-6373</strain>
    </source>
</reference>